<evidence type="ECO:0000259" key="11">
    <source>
        <dbReference type="Pfam" id="PF02771"/>
    </source>
</evidence>
<proteinExistence type="inferred from homology"/>
<dbReference type="GO" id="GO:0050660">
    <property type="term" value="F:flavin adenine dinucleotide binding"/>
    <property type="evidence" value="ECO:0007669"/>
    <property type="project" value="InterPro"/>
</dbReference>
<evidence type="ECO:0000313" key="13">
    <source>
        <dbReference type="Proteomes" id="UP001144372"/>
    </source>
</evidence>
<dbReference type="PANTHER" id="PTHR42807:SF1">
    <property type="entry name" value="GLUTARYL-COA DEHYDROGENASE, MITOCHONDRIAL"/>
    <property type="match status" value="1"/>
</dbReference>
<keyword evidence="6" id="KW-0809">Transit peptide</keyword>
<dbReference type="EMBL" id="BSDR01000001">
    <property type="protein sequence ID" value="GLI35518.1"/>
    <property type="molecule type" value="Genomic_DNA"/>
</dbReference>
<dbReference type="RefSeq" id="WP_281795421.1">
    <property type="nucleotide sequence ID" value="NZ_BSDR01000001.1"/>
</dbReference>
<evidence type="ECO:0000256" key="3">
    <source>
        <dbReference type="ARBA" id="ARBA00011881"/>
    </source>
</evidence>
<dbReference type="Gene3D" id="1.20.140.10">
    <property type="entry name" value="Butyryl-CoA Dehydrogenase, subunit A, domain 3"/>
    <property type="match status" value="1"/>
</dbReference>
<evidence type="ECO:0000256" key="7">
    <source>
        <dbReference type="ARBA" id="ARBA00023002"/>
    </source>
</evidence>
<organism evidence="12 13">
    <name type="scientific">Desulforhabdus amnigena</name>
    <dbReference type="NCBI Taxonomy" id="40218"/>
    <lineage>
        <taxon>Bacteria</taxon>
        <taxon>Pseudomonadati</taxon>
        <taxon>Thermodesulfobacteriota</taxon>
        <taxon>Syntrophobacteria</taxon>
        <taxon>Syntrophobacterales</taxon>
        <taxon>Syntrophobacteraceae</taxon>
        <taxon>Desulforhabdus</taxon>
    </lineage>
</organism>
<evidence type="ECO:0000256" key="2">
    <source>
        <dbReference type="ARBA" id="ARBA00009347"/>
    </source>
</evidence>
<comment type="caution">
    <text evidence="12">The sequence shown here is derived from an EMBL/GenBank/DDBJ whole genome shotgun (WGS) entry which is preliminary data.</text>
</comment>
<feature type="domain" description="Acyl-CoA dehydrogenase/oxidase C-terminal" evidence="9">
    <location>
        <begin position="234"/>
        <end position="378"/>
    </location>
</feature>
<accession>A0A9W6L8B6</accession>
<evidence type="ECO:0000259" key="10">
    <source>
        <dbReference type="Pfam" id="PF02770"/>
    </source>
</evidence>
<reference evidence="12" key="1">
    <citation type="submission" date="2022-12" db="EMBL/GenBank/DDBJ databases">
        <title>Reference genome sequencing for broad-spectrum identification of bacterial and archaeal isolates by mass spectrometry.</title>
        <authorList>
            <person name="Sekiguchi Y."/>
            <person name="Tourlousse D.M."/>
        </authorList>
    </citation>
    <scope>NUCLEOTIDE SEQUENCE</scope>
    <source>
        <strain evidence="12">ASRB1</strain>
    </source>
</reference>
<keyword evidence="7 8" id="KW-0560">Oxidoreductase</keyword>
<feature type="domain" description="Acyl-CoA oxidase/dehydrogenase middle" evidence="10">
    <location>
        <begin position="132"/>
        <end position="222"/>
    </location>
</feature>
<evidence type="ECO:0000259" key="9">
    <source>
        <dbReference type="Pfam" id="PF00441"/>
    </source>
</evidence>
<dbReference type="SUPFAM" id="SSF47203">
    <property type="entry name" value="Acyl-CoA dehydrogenase C-terminal domain-like"/>
    <property type="match status" value="1"/>
</dbReference>
<dbReference type="Pfam" id="PF02770">
    <property type="entry name" value="Acyl-CoA_dh_M"/>
    <property type="match status" value="1"/>
</dbReference>
<gene>
    <name evidence="12" type="primary">fadE7</name>
    <name evidence="12" type="ORF">DAMNIGENAA_29510</name>
</gene>
<dbReference type="GO" id="GO:0046949">
    <property type="term" value="P:fatty-acyl-CoA biosynthetic process"/>
    <property type="evidence" value="ECO:0007669"/>
    <property type="project" value="TreeGrafter"/>
</dbReference>
<evidence type="ECO:0000313" key="12">
    <source>
        <dbReference type="EMBL" id="GLI35518.1"/>
    </source>
</evidence>
<dbReference type="GO" id="GO:0033539">
    <property type="term" value="P:fatty acid beta-oxidation using acyl-CoA dehydrogenase"/>
    <property type="evidence" value="ECO:0007669"/>
    <property type="project" value="TreeGrafter"/>
</dbReference>
<dbReference type="Pfam" id="PF02771">
    <property type="entry name" value="Acyl-CoA_dh_N"/>
    <property type="match status" value="1"/>
</dbReference>
<dbReference type="Pfam" id="PF00441">
    <property type="entry name" value="Acyl-CoA_dh_1"/>
    <property type="match status" value="1"/>
</dbReference>
<sequence length="392" mass="43418">MKAFQGVDYYHVDDLLSEKERHLRDKVRDWVESRYMPHAADYFEEGIFPEKLIPEMAQLGLLGIKLKEFGGGGANNVMYGLACQELERGDSGLRSFVSVMNSLVMHPIAAFGTEEQKNRWLPAMIRGEKIGCFGMTEPEAGSDPQHMQTRAQREGDEYILKGRKMWITNGNIADVALIWAQTGEGIRGFLVERGTPGFKAHPIKRKFSMRASVTSALVLDDVHIPAENLLPGTTGLRSALSCLNEARYGIAWGTVGAAMACYETALNYAKTRIQFQVPIASFQLVQSKLVKMLTEITKAQLLCMHLGRMKDEGKARHTHISMAKMNNASEALKIARAARDILAANGISLGYPVIRHLLNLETVNTYEGTQDIHTLVLGHDITGIQAFAPEAT</sequence>
<dbReference type="Gene3D" id="1.10.540.10">
    <property type="entry name" value="Acyl-CoA dehydrogenase/oxidase, N-terminal domain"/>
    <property type="match status" value="1"/>
</dbReference>
<dbReference type="InterPro" id="IPR009075">
    <property type="entry name" value="AcylCo_DH/oxidase_C"/>
</dbReference>
<comment type="cofactor">
    <cofactor evidence="1 8">
        <name>FAD</name>
        <dbReference type="ChEBI" id="CHEBI:57692"/>
    </cofactor>
</comment>
<dbReference type="InterPro" id="IPR036250">
    <property type="entry name" value="AcylCo_DH-like_C"/>
</dbReference>
<comment type="similarity">
    <text evidence="2 8">Belongs to the acyl-CoA dehydrogenase family.</text>
</comment>
<dbReference type="SUPFAM" id="SSF56645">
    <property type="entry name" value="Acyl-CoA dehydrogenase NM domain-like"/>
    <property type="match status" value="1"/>
</dbReference>
<dbReference type="AlphaFoldDB" id="A0A9W6L8B6"/>
<evidence type="ECO:0000256" key="5">
    <source>
        <dbReference type="ARBA" id="ARBA00022827"/>
    </source>
</evidence>
<keyword evidence="5 8" id="KW-0274">FAD</keyword>
<evidence type="ECO:0000256" key="4">
    <source>
        <dbReference type="ARBA" id="ARBA00022630"/>
    </source>
</evidence>
<dbReference type="FunFam" id="1.10.540.10:FF:000026">
    <property type="entry name" value="Acyl-CoA dehydrogenase medium chain"/>
    <property type="match status" value="1"/>
</dbReference>
<name>A0A9W6L8B6_9BACT</name>
<dbReference type="InterPro" id="IPR006091">
    <property type="entry name" value="Acyl-CoA_Oxase/DH_mid-dom"/>
</dbReference>
<evidence type="ECO:0000256" key="8">
    <source>
        <dbReference type="RuleBase" id="RU362125"/>
    </source>
</evidence>
<dbReference type="GO" id="GO:0000062">
    <property type="term" value="F:fatty-acyl-CoA binding"/>
    <property type="evidence" value="ECO:0007669"/>
    <property type="project" value="TreeGrafter"/>
</dbReference>
<dbReference type="GO" id="GO:0004361">
    <property type="term" value="F:glutaryl-CoA dehydrogenase activity"/>
    <property type="evidence" value="ECO:0007669"/>
    <property type="project" value="TreeGrafter"/>
</dbReference>
<protein>
    <submittedName>
        <fullName evidence="12">Acyl-CoA dehydrogenase</fullName>
    </submittedName>
</protein>
<dbReference type="InterPro" id="IPR009100">
    <property type="entry name" value="AcylCoA_DH/oxidase_NM_dom_sf"/>
</dbReference>
<dbReference type="Proteomes" id="UP001144372">
    <property type="component" value="Unassembled WGS sequence"/>
</dbReference>
<evidence type="ECO:0000256" key="6">
    <source>
        <dbReference type="ARBA" id="ARBA00022946"/>
    </source>
</evidence>
<dbReference type="Gene3D" id="2.40.110.10">
    <property type="entry name" value="Butyryl-CoA Dehydrogenase, subunit A, domain 2"/>
    <property type="match status" value="1"/>
</dbReference>
<dbReference type="InterPro" id="IPR037069">
    <property type="entry name" value="AcylCoA_DH/ox_N_sf"/>
</dbReference>
<dbReference type="InterPro" id="IPR013786">
    <property type="entry name" value="AcylCoA_DH/ox_N"/>
</dbReference>
<feature type="domain" description="Acyl-CoA dehydrogenase/oxidase N-terminal" evidence="11">
    <location>
        <begin position="17"/>
        <end position="128"/>
    </location>
</feature>
<keyword evidence="13" id="KW-1185">Reference proteome</keyword>
<keyword evidence="4 8" id="KW-0285">Flavoprotein</keyword>
<dbReference type="PANTHER" id="PTHR42807">
    <property type="entry name" value="GLUTARYL-COA DEHYDROGENASE, MITOCHONDRIAL"/>
    <property type="match status" value="1"/>
</dbReference>
<dbReference type="InterPro" id="IPR052033">
    <property type="entry name" value="Glutaryl-CoA_DH_mitochondrial"/>
</dbReference>
<comment type="subunit">
    <text evidence="3">Homotetramer.</text>
</comment>
<evidence type="ECO:0000256" key="1">
    <source>
        <dbReference type="ARBA" id="ARBA00001974"/>
    </source>
</evidence>
<dbReference type="InterPro" id="IPR046373">
    <property type="entry name" value="Acyl-CoA_Oxase/DH_mid-dom_sf"/>
</dbReference>